<dbReference type="AlphaFoldDB" id="G7UW19"/>
<organism evidence="1 2">
    <name type="scientific">Pseudoxanthomonas spadix (strain BD-a59)</name>
    <dbReference type="NCBI Taxonomy" id="1045855"/>
    <lineage>
        <taxon>Bacteria</taxon>
        <taxon>Pseudomonadati</taxon>
        <taxon>Pseudomonadota</taxon>
        <taxon>Gammaproteobacteria</taxon>
        <taxon>Lysobacterales</taxon>
        <taxon>Lysobacteraceae</taxon>
        <taxon>Pseudoxanthomonas</taxon>
    </lineage>
</organism>
<dbReference type="EMBL" id="CP003093">
    <property type="protein sequence ID" value="AER57677.1"/>
    <property type="molecule type" value="Genomic_DNA"/>
</dbReference>
<name>G7UW19_PSEUP</name>
<dbReference type="KEGG" id="psd:DSC_15165"/>
<reference evidence="1 2" key="1">
    <citation type="journal article" date="2012" name="J. Bacteriol.">
        <title>Complete Genome Sequence of the BTEX-Degrading Bacterium Pseudoxanthomonas spadix BD-a59.</title>
        <authorList>
            <person name="Lee S.H."/>
            <person name="Jin H.M."/>
            <person name="Lee H.J."/>
            <person name="Kim J.M."/>
            <person name="Jeon C.O."/>
        </authorList>
    </citation>
    <scope>NUCLEOTIDE SEQUENCE [LARGE SCALE GENOMIC DNA]</scope>
    <source>
        <strain evidence="1 2">BD-a59</strain>
    </source>
</reference>
<evidence type="ECO:0000313" key="1">
    <source>
        <dbReference type="EMBL" id="AER57677.1"/>
    </source>
</evidence>
<protein>
    <submittedName>
        <fullName evidence="1">Uncharacterized protein</fullName>
    </submittedName>
</protein>
<proteinExistence type="predicted"/>
<keyword evidence="2" id="KW-1185">Reference proteome</keyword>
<accession>G7UW19</accession>
<evidence type="ECO:0000313" key="2">
    <source>
        <dbReference type="Proteomes" id="UP000005870"/>
    </source>
</evidence>
<dbReference type="STRING" id="1045855.DSC_15165"/>
<dbReference type="HOGENOM" id="CLU_2702127_0_0_6"/>
<gene>
    <name evidence="1" type="ordered locus">DSC_15165</name>
</gene>
<sequence length="73" mass="7835">MLSGIGSPRATVWRRRSRHGLAAEKLQGPKLQAGGAAVRKQVEVENRVGRVSFESRGAGMSEVSTIGAWCRGE</sequence>
<dbReference type="Proteomes" id="UP000005870">
    <property type="component" value="Chromosome"/>
</dbReference>